<comment type="caution">
    <text evidence="2">The sequence shown here is derived from an EMBL/GenBank/DDBJ whole genome shotgun (WGS) entry which is preliminary data.</text>
</comment>
<accession>A0A504YPY5</accession>
<protein>
    <submittedName>
        <fullName evidence="2">Uncharacterized protein</fullName>
    </submittedName>
</protein>
<feature type="compositionally biased region" description="Basic and acidic residues" evidence="1">
    <location>
        <begin position="64"/>
        <end position="78"/>
    </location>
</feature>
<dbReference type="Proteomes" id="UP000316759">
    <property type="component" value="Unassembled WGS sequence"/>
</dbReference>
<dbReference type="AlphaFoldDB" id="A0A504YPY5"/>
<dbReference type="EMBL" id="SUNJ01009979">
    <property type="protein sequence ID" value="TPP59997.1"/>
    <property type="molecule type" value="Genomic_DNA"/>
</dbReference>
<proteinExistence type="predicted"/>
<feature type="region of interest" description="Disordered" evidence="1">
    <location>
        <begin position="1"/>
        <end position="30"/>
    </location>
</feature>
<feature type="compositionally biased region" description="Polar residues" evidence="1">
    <location>
        <begin position="12"/>
        <end position="30"/>
    </location>
</feature>
<reference evidence="2 3" key="1">
    <citation type="submission" date="2019-04" db="EMBL/GenBank/DDBJ databases">
        <title>Annotation for the trematode Fasciola gigantica.</title>
        <authorList>
            <person name="Choi Y.-J."/>
        </authorList>
    </citation>
    <scope>NUCLEOTIDE SEQUENCE [LARGE SCALE GENOMIC DNA]</scope>
    <source>
        <strain evidence="2">Uganda_cow_1</strain>
    </source>
</reference>
<name>A0A504YPY5_FASGI</name>
<evidence type="ECO:0000256" key="1">
    <source>
        <dbReference type="SAM" id="MobiDB-lite"/>
    </source>
</evidence>
<feature type="region of interest" description="Disordered" evidence="1">
    <location>
        <begin position="54"/>
        <end position="89"/>
    </location>
</feature>
<keyword evidence="3" id="KW-1185">Reference proteome</keyword>
<dbReference type="STRING" id="46835.A0A504YPY5"/>
<gene>
    <name evidence="2" type="ORF">FGIG_09687</name>
</gene>
<evidence type="ECO:0000313" key="3">
    <source>
        <dbReference type="Proteomes" id="UP000316759"/>
    </source>
</evidence>
<organism evidence="2 3">
    <name type="scientific">Fasciola gigantica</name>
    <name type="common">Giant liver fluke</name>
    <dbReference type="NCBI Taxonomy" id="46835"/>
    <lineage>
        <taxon>Eukaryota</taxon>
        <taxon>Metazoa</taxon>
        <taxon>Spiralia</taxon>
        <taxon>Lophotrochozoa</taxon>
        <taxon>Platyhelminthes</taxon>
        <taxon>Trematoda</taxon>
        <taxon>Digenea</taxon>
        <taxon>Plagiorchiida</taxon>
        <taxon>Echinostomata</taxon>
        <taxon>Echinostomatoidea</taxon>
        <taxon>Fasciolidae</taxon>
        <taxon>Fasciola</taxon>
    </lineage>
</organism>
<evidence type="ECO:0000313" key="2">
    <source>
        <dbReference type="EMBL" id="TPP59997.1"/>
    </source>
</evidence>
<sequence length="111" mass="11709">MTSIYLAKASPHSVSSDMSTESNLFAPHLSTNPGKMLKCGNLGPSTPRSVCTILSRPPMSTEGIDSHEPSGKVDRETSTEGSGTLNPHDLVNCCKIFATSETKGDDGGLRE</sequence>